<dbReference type="Proteomes" id="UP000606730">
    <property type="component" value="Unassembled WGS sequence"/>
</dbReference>
<evidence type="ECO:0000313" key="5">
    <source>
        <dbReference type="Proteomes" id="UP000606730"/>
    </source>
</evidence>
<keyword evidence="1" id="KW-0808">Transferase</keyword>
<reference evidence="4" key="1">
    <citation type="journal article" date="2014" name="Int. J. Syst. Evol. Microbiol.">
        <title>Complete genome sequence of Corynebacterium casei LMG S-19264T (=DSM 44701T), isolated from a smear-ripened cheese.</title>
        <authorList>
            <consortium name="US DOE Joint Genome Institute (JGI-PGF)"/>
            <person name="Walter F."/>
            <person name="Albersmeier A."/>
            <person name="Kalinowski J."/>
            <person name="Ruckert C."/>
        </authorList>
    </citation>
    <scope>NUCLEOTIDE SEQUENCE</scope>
    <source>
        <strain evidence="4">CGMCC 1.16012</strain>
    </source>
</reference>
<comment type="caution">
    <text evidence="4">The sequence shown here is derived from an EMBL/GenBank/DDBJ whole genome shotgun (WGS) entry which is preliminary data.</text>
</comment>
<dbReference type="EMBL" id="BMKN01000001">
    <property type="protein sequence ID" value="GGE39720.1"/>
    <property type="molecule type" value="Genomic_DNA"/>
</dbReference>
<keyword evidence="5" id="KW-1185">Reference proteome</keyword>
<protein>
    <recommendedName>
        <fullName evidence="3">N-acetyltransferase domain-containing protein</fullName>
    </recommendedName>
</protein>
<dbReference type="RefSeq" id="WP_158221922.1">
    <property type="nucleotide sequence ID" value="NZ_BMKN01000001.1"/>
</dbReference>
<keyword evidence="2" id="KW-0012">Acyltransferase</keyword>
<evidence type="ECO:0000259" key="3">
    <source>
        <dbReference type="PROSITE" id="PS51186"/>
    </source>
</evidence>
<dbReference type="GO" id="GO:0016747">
    <property type="term" value="F:acyltransferase activity, transferring groups other than amino-acyl groups"/>
    <property type="evidence" value="ECO:0007669"/>
    <property type="project" value="InterPro"/>
</dbReference>
<name>A0A917ABZ2_9RHOB</name>
<dbReference type="PROSITE" id="PS51186">
    <property type="entry name" value="GNAT"/>
    <property type="match status" value="1"/>
</dbReference>
<dbReference type="PANTHER" id="PTHR43877">
    <property type="entry name" value="AMINOALKYLPHOSPHONATE N-ACETYLTRANSFERASE-RELATED-RELATED"/>
    <property type="match status" value="1"/>
</dbReference>
<dbReference type="PANTHER" id="PTHR43877:SF2">
    <property type="entry name" value="AMINOALKYLPHOSPHONATE N-ACETYLTRANSFERASE-RELATED"/>
    <property type="match status" value="1"/>
</dbReference>
<reference evidence="4" key="2">
    <citation type="submission" date="2020-09" db="EMBL/GenBank/DDBJ databases">
        <authorList>
            <person name="Sun Q."/>
            <person name="Zhou Y."/>
        </authorList>
    </citation>
    <scope>NUCLEOTIDE SEQUENCE</scope>
    <source>
        <strain evidence="4">CGMCC 1.16012</strain>
    </source>
</reference>
<dbReference type="CDD" id="cd04301">
    <property type="entry name" value="NAT_SF"/>
    <property type="match status" value="1"/>
</dbReference>
<evidence type="ECO:0000256" key="2">
    <source>
        <dbReference type="ARBA" id="ARBA00023315"/>
    </source>
</evidence>
<evidence type="ECO:0000256" key="1">
    <source>
        <dbReference type="ARBA" id="ARBA00022679"/>
    </source>
</evidence>
<dbReference type="AlphaFoldDB" id="A0A917ABZ2"/>
<dbReference type="InterPro" id="IPR000182">
    <property type="entry name" value="GNAT_dom"/>
</dbReference>
<gene>
    <name evidence="4" type="ORF">GCM10011517_04300</name>
</gene>
<evidence type="ECO:0000313" key="4">
    <source>
        <dbReference type="EMBL" id="GGE39720.1"/>
    </source>
</evidence>
<feature type="domain" description="N-acetyltransferase" evidence="3">
    <location>
        <begin position="35"/>
        <end position="194"/>
    </location>
</feature>
<organism evidence="4 5">
    <name type="scientific">Actibacterium pelagium</name>
    <dbReference type="NCBI Taxonomy" id="2029103"/>
    <lineage>
        <taxon>Bacteria</taxon>
        <taxon>Pseudomonadati</taxon>
        <taxon>Pseudomonadota</taxon>
        <taxon>Alphaproteobacteria</taxon>
        <taxon>Rhodobacterales</taxon>
        <taxon>Roseobacteraceae</taxon>
        <taxon>Actibacterium</taxon>
    </lineage>
</organism>
<accession>A0A917ABZ2</accession>
<sequence>MLGGEIASYFEHKVEHHDMTSSSVELTAYQTREDVPFDVARSLLNAHLTWAYDEFRALGAPKFDLMEHARRFFLHFDSVLPPNGAYFLAHDANKQAVGTGSLRRISDDTAEMKHLYVRPEARGAGVGQSLINARISAARALGIKTLVADTFCGNDPMIRLYRSAGFKDSAPYDSAVATITPELIPHLHYFRMEL</sequence>
<dbReference type="SUPFAM" id="SSF55729">
    <property type="entry name" value="Acyl-CoA N-acyltransferases (Nat)"/>
    <property type="match status" value="1"/>
</dbReference>
<dbReference type="OrthoDB" id="2436196at2"/>
<dbReference type="InterPro" id="IPR050832">
    <property type="entry name" value="Bact_Acetyltransf"/>
</dbReference>
<proteinExistence type="predicted"/>
<dbReference type="Pfam" id="PF00583">
    <property type="entry name" value="Acetyltransf_1"/>
    <property type="match status" value="1"/>
</dbReference>
<dbReference type="Gene3D" id="3.40.630.30">
    <property type="match status" value="1"/>
</dbReference>
<dbReference type="InterPro" id="IPR016181">
    <property type="entry name" value="Acyl_CoA_acyltransferase"/>
</dbReference>